<gene>
    <name evidence="3" type="ordered locus">HCH_00266</name>
</gene>
<keyword evidence="1" id="KW-0812">Transmembrane</keyword>
<keyword evidence="1" id="KW-0472">Membrane</keyword>
<reference evidence="3 4" key="1">
    <citation type="journal article" date="2005" name="Nucleic Acids Res.">
        <title>Genomic blueprint of Hahella chejuensis, a marine microbe producing an algicidal agent.</title>
        <authorList>
            <person name="Jeong H."/>
            <person name="Yim J.H."/>
            <person name="Lee C."/>
            <person name="Choi S.-H."/>
            <person name="Park Y.K."/>
            <person name="Yoon S.H."/>
            <person name="Hur C.-G."/>
            <person name="Kang H.-Y."/>
            <person name="Kim D."/>
            <person name="Lee H.H."/>
            <person name="Park K.H."/>
            <person name="Park S.-H."/>
            <person name="Park H.-S."/>
            <person name="Lee H.K."/>
            <person name="Oh T.K."/>
            <person name="Kim J.F."/>
        </authorList>
    </citation>
    <scope>NUCLEOTIDE SEQUENCE [LARGE SCALE GENOMIC DNA]</scope>
    <source>
        <strain evidence="3 4">KCTC 2396</strain>
    </source>
</reference>
<dbReference type="OrthoDB" id="9812729at2"/>
<evidence type="ECO:0000313" key="3">
    <source>
        <dbReference type="EMBL" id="ABC27179.1"/>
    </source>
</evidence>
<dbReference type="STRING" id="349521.HCH_00266"/>
<dbReference type="PANTHER" id="PTHR33608:SF3">
    <property type="entry name" value="SLR2013 PROTEIN"/>
    <property type="match status" value="1"/>
</dbReference>
<proteinExistence type="predicted"/>
<dbReference type="EMBL" id="CP000155">
    <property type="protein sequence ID" value="ABC27179.1"/>
    <property type="molecule type" value="Genomic_DNA"/>
</dbReference>
<name>Q2SQ95_HAHCH</name>
<dbReference type="Proteomes" id="UP000000238">
    <property type="component" value="Chromosome"/>
</dbReference>
<dbReference type="AlphaFoldDB" id="Q2SQ95"/>
<evidence type="ECO:0000259" key="2">
    <source>
        <dbReference type="Pfam" id="PF01882"/>
    </source>
</evidence>
<feature type="domain" description="DUF58" evidence="2">
    <location>
        <begin position="220"/>
        <end position="391"/>
    </location>
</feature>
<accession>Q2SQ95</accession>
<keyword evidence="4" id="KW-1185">Reference proteome</keyword>
<feature type="transmembrane region" description="Helical" evidence="1">
    <location>
        <begin position="12"/>
        <end position="29"/>
    </location>
</feature>
<protein>
    <submittedName>
        <fullName evidence="3">Uncharacterized conserved protein (Some members contain a von Willebrand factor type A (VWA) domain)</fullName>
    </submittedName>
</protein>
<dbReference type="KEGG" id="hch:HCH_00266"/>
<dbReference type="RefSeq" id="WP_011394256.1">
    <property type="nucleotide sequence ID" value="NC_007645.1"/>
</dbReference>
<dbReference type="PANTHER" id="PTHR33608">
    <property type="entry name" value="BLL2464 PROTEIN"/>
    <property type="match status" value="1"/>
</dbReference>
<dbReference type="eggNOG" id="COG1721">
    <property type="taxonomic scope" value="Bacteria"/>
</dbReference>
<dbReference type="Pfam" id="PF01882">
    <property type="entry name" value="DUF58"/>
    <property type="match status" value="1"/>
</dbReference>
<dbReference type="InterPro" id="IPR036465">
    <property type="entry name" value="vWFA_dom_sf"/>
</dbReference>
<sequence length="457" mass="52432">MRRRGLQPSPQLLYCGLAVTLALLCWQGYELWTGDGDWLPAPGSEVGEGFFNVLMGLATVAVLLLAADLFVSWRLPSAQIHREVRHNLALDQWIPVKLTITHDFPYAATLEVHDHIPVDCEFEGLPLVVPMEPGHRTTVEYRLRPRRRGPLELTRAEVRVRSVAGFWLLRQIHVVETSAKVFPDFASIEGYQLLATDNHTSQMGIRRKPRRGEGMDFHQLREYRQGDSQRQIDWKATSRRQKLISREYQDERDQQVILLLDGGRRMLTQDGVSTHFDHCLNCLLMLSYVALRQGDAVGMMSFGASVKHASPIKGATNINRLINHFYDFYPDKSAPDYLEAARELMQRYRKRSLVVLTTNLREEDSDDIINACRLLQKRHLVLVANLREETLDRTLAEDVRNFDQAVVYAGVVDYLRQRDKLQEKLRAQGLFFVDCAPSKLTAQVINSYFSIKRAGYL</sequence>
<dbReference type="InterPro" id="IPR002881">
    <property type="entry name" value="DUF58"/>
</dbReference>
<evidence type="ECO:0000313" key="4">
    <source>
        <dbReference type="Proteomes" id="UP000000238"/>
    </source>
</evidence>
<feature type="transmembrane region" description="Helical" evidence="1">
    <location>
        <begin position="49"/>
        <end position="71"/>
    </location>
</feature>
<keyword evidence="1" id="KW-1133">Transmembrane helix</keyword>
<dbReference type="SUPFAM" id="SSF53300">
    <property type="entry name" value="vWA-like"/>
    <property type="match status" value="1"/>
</dbReference>
<dbReference type="HOGENOM" id="CLU_048408_0_0_6"/>
<organism evidence="3 4">
    <name type="scientific">Hahella chejuensis (strain KCTC 2396)</name>
    <dbReference type="NCBI Taxonomy" id="349521"/>
    <lineage>
        <taxon>Bacteria</taxon>
        <taxon>Pseudomonadati</taxon>
        <taxon>Pseudomonadota</taxon>
        <taxon>Gammaproteobacteria</taxon>
        <taxon>Oceanospirillales</taxon>
        <taxon>Hahellaceae</taxon>
        <taxon>Hahella</taxon>
    </lineage>
</organism>
<evidence type="ECO:0000256" key="1">
    <source>
        <dbReference type="SAM" id="Phobius"/>
    </source>
</evidence>